<protein>
    <submittedName>
        <fullName evidence="4">Uncharacterized protein</fullName>
    </submittedName>
</protein>
<dbReference type="AlphaFoldDB" id="A0A4Y2LJN2"/>
<proteinExistence type="inferred from homology"/>
<evidence type="ECO:0000313" key="4">
    <source>
        <dbReference type="EMBL" id="GBN14360.1"/>
    </source>
</evidence>
<sequence length="148" mass="16675">MDLADFPCMPMIYAFTDFHLNANPYECICPTEIDTEGLSTCQIFDGIGFEVYTPPNPWPATLPSPILRSTRVGAAAEEHDLDYFKLNRNLIKSGLHLRPVDLQDLAIWEPRTFKCLTDIAKAKHKLEASPEVAERLQAPENVITRGML</sequence>
<gene>
    <name evidence="4" type="ORF">AVEN_231852_1</name>
</gene>
<keyword evidence="3" id="KW-0687">Ribonucleoprotein</keyword>
<evidence type="ECO:0000256" key="3">
    <source>
        <dbReference type="ARBA" id="ARBA00023274"/>
    </source>
</evidence>
<dbReference type="Gene3D" id="1.10.1900.20">
    <property type="entry name" value="Ribosomal protein L20"/>
    <property type="match status" value="1"/>
</dbReference>
<name>A0A4Y2LJN2_ARAVE</name>
<keyword evidence="5" id="KW-1185">Reference proteome</keyword>
<accession>A0A4Y2LJN2</accession>
<dbReference type="PANTHER" id="PTHR10986">
    <property type="entry name" value="39S RIBOSOMAL PROTEIN L20"/>
    <property type="match status" value="1"/>
</dbReference>
<dbReference type="GO" id="GO:0003735">
    <property type="term" value="F:structural constituent of ribosome"/>
    <property type="evidence" value="ECO:0007669"/>
    <property type="project" value="InterPro"/>
</dbReference>
<dbReference type="InterPro" id="IPR005813">
    <property type="entry name" value="Ribosomal_bL20"/>
</dbReference>
<dbReference type="InterPro" id="IPR035566">
    <property type="entry name" value="Ribosomal_protein_bL20_C"/>
</dbReference>
<comment type="caution">
    <text evidence="4">The sequence shown here is derived from an EMBL/GenBank/DDBJ whole genome shotgun (WGS) entry which is preliminary data.</text>
</comment>
<evidence type="ECO:0000256" key="2">
    <source>
        <dbReference type="ARBA" id="ARBA00022980"/>
    </source>
</evidence>
<dbReference type="SUPFAM" id="SSF74731">
    <property type="entry name" value="Ribosomal protein L20"/>
    <property type="match status" value="1"/>
</dbReference>
<dbReference type="GO" id="GO:0005840">
    <property type="term" value="C:ribosome"/>
    <property type="evidence" value="ECO:0007669"/>
    <property type="project" value="UniProtKB-KW"/>
</dbReference>
<evidence type="ECO:0000313" key="5">
    <source>
        <dbReference type="Proteomes" id="UP000499080"/>
    </source>
</evidence>
<comment type="similarity">
    <text evidence="1">Belongs to the bacterial ribosomal protein bL20 family.</text>
</comment>
<dbReference type="OrthoDB" id="10251781at2759"/>
<dbReference type="Proteomes" id="UP000499080">
    <property type="component" value="Unassembled WGS sequence"/>
</dbReference>
<dbReference type="GO" id="GO:0006412">
    <property type="term" value="P:translation"/>
    <property type="evidence" value="ECO:0007669"/>
    <property type="project" value="InterPro"/>
</dbReference>
<dbReference type="GO" id="GO:1990904">
    <property type="term" value="C:ribonucleoprotein complex"/>
    <property type="evidence" value="ECO:0007669"/>
    <property type="project" value="UniProtKB-KW"/>
</dbReference>
<organism evidence="4 5">
    <name type="scientific">Araneus ventricosus</name>
    <name type="common">Orbweaver spider</name>
    <name type="synonym">Epeira ventricosa</name>
    <dbReference type="NCBI Taxonomy" id="182803"/>
    <lineage>
        <taxon>Eukaryota</taxon>
        <taxon>Metazoa</taxon>
        <taxon>Ecdysozoa</taxon>
        <taxon>Arthropoda</taxon>
        <taxon>Chelicerata</taxon>
        <taxon>Arachnida</taxon>
        <taxon>Araneae</taxon>
        <taxon>Araneomorphae</taxon>
        <taxon>Entelegynae</taxon>
        <taxon>Araneoidea</taxon>
        <taxon>Araneidae</taxon>
        <taxon>Araneus</taxon>
    </lineage>
</organism>
<reference evidence="4 5" key="1">
    <citation type="journal article" date="2019" name="Sci. Rep.">
        <title>Orb-weaving spider Araneus ventricosus genome elucidates the spidroin gene catalogue.</title>
        <authorList>
            <person name="Kono N."/>
            <person name="Nakamura H."/>
            <person name="Ohtoshi R."/>
            <person name="Moran D.A.P."/>
            <person name="Shinohara A."/>
            <person name="Yoshida Y."/>
            <person name="Fujiwara M."/>
            <person name="Mori M."/>
            <person name="Tomita M."/>
            <person name="Arakawa K."/>
        </authorList>
    </citation>
    <scope>NUCLEOTIDE SEQUENCE [LARGE SCALE GENOMIC DNA]</scope>
</reference>
<dbReference type="EMBL" id="BGPR01005893">
    <property type="protein sequence ID" value="GBN14360.1"/>
    <property type="molecule type" value="Genomic_DNA"/>
</dbReference>
<evidence type="ECO:0000256" key="1">
    <source>
        <dbReference type="ARBA" id="ARBA00007698"/>
    </source>
</evidence>
<keyword evidence="2" id="KW-0689">Ribosomal protein</keyword>
<dbReference type="GO" id="GO:0019843">
    <property type="term" value="F:rRNA binding"/>
    <property type="evidence" value="ECO:0007669"/>
    <property type="project" value="InterPro"/>
</dbReference>